<evidence type="ECO:0000256" key="4">
    <source>
        <dbReference type="ARBA" id="ARBA00013039"/>
    </source>
</evidence>
<comment type="catalytic activity">
    <reaction evidence="1">
        <text>Cleaves type-1 transmembrane domains using a catalytic dyad composed of serine and histidine that are contributed by different transmembrane domains.</text>
        <dbReference type="EC" id="3.4.21.105"/>
    </reaction>
</comment>
<evidence type="ECO:0000313" key="10">
    <source>
        <dbReference type="EMBL" id="CBY42976.1"/>
    </source>
</evidence>
<dbReference type="PANTHER" id="PTHR45840:SF2">
    <property type="entry name" value="PROTEIN RHOMBOID-RELATED"/>
    <property type="match status" value="1"/>
</dbReference>
<dbReference type="Gene3D" id="1.20.1540.10">
    <property type="entry name" value="Rhomboid-like"/>
    <property type="match status" value="1"/>
</dbReference>
<keyword evidence="7 8" id="KW-0472">Membrane</keyword>
<dbReference type="InterPro" id="IPR035952">
    <property type="entry name" value="Rhomboid-like_sf"/>
</dbReference>
<sequence length="135" mass="14514">VGASGGDFCLVTTVLAGVVLNCDSMNIVGALIRVLLFGGYIVAEGYMSIQRYNDGDHQISWAAHLGGAVTGLLIGTVVLRNMDIKKCENVCRILSLLLFIGYLGVLTAMWFLIVDKENGIDDGMDVIKSIVDMED</sequence>
<dbReference type="EC" id="3.4.21.105" evidence="4"/>
<name>E4Z5J8_OIKDI</name>
<dbReference type="PANTHER" id="PTHR45840">
    <property type="entry name" value="RHOMBOID-RELATED PROTEIN"/>
    <property type="match status" value="1"/>
</dbReference>
<dbReference type="InterPro" id="IPR022764">
    <property type="entry name" value="Peptidase_S54_rhomboid_dom"/>
</dbReference>
<keyword evidence="6 8" id="KW-1133">Transmembrane helix</keyword>
<proteinExistence type="inferred from homology"/>
<protein>
    <recommendedName>
        <fullName evidence="4">rhomboid protease</fullName>
        <ecNumber evidence="4">3.4.21.105</ecNumber>
    </recommendedName>
</protein>
<dbReference type="GO" id="GO:0004252">
    <property type="term" value="F:serine-type endopeptidase activity"/>
    <property type="evidence" value="ECO:0007669"/>
    <property type="project" value="InterPro"/>
</dbReference>
<evidence type="ECO:0000256" key="3">
    <source>
        <dbReference type="ARBA" id="ARBA00009045"/>
    </source>
</evidence>
<dbReference type="AlphaFoldDB" id="E4Z5J8"/>
<feature type="transmembrane region" description="Helical" evidence="8">
    <location>
        <begin position="30"/>
        <end position="49"/>
    </location>
</feature>
<dbReference type="SUPFAM" id="SSF144091">
    <property type="entry name" value="Rhomboid-like"/>
    <property type="match status" value="1"/>
</dbReference>
<comment type="subcellular location">
    <subcellularLocation>
        <location evidence="2">Membrane</location>
        <topology evidence="2">Multi-pass membrane protein</topology>
    </subcellularLocation>
</comment>
<dbReference type="EMBL" id="FN657704">
    <property type="protein sequence ID" value="CBY42976.1"/>
    <property type="molecule type" value="Genomic_DNA"/>
</dbReference>
<reference evidence="10" key="1">
    <citation type="journal article" date="2010" name="Science">
        <title>Plasticity of animal genome architecture unmasked by rapid evolution of a pelagic tunicate.</title>
        <authorList>
            <person name="Denoeud F."/>
            <person name="Henriet S."/>
            <person name="Mungpakdee S."/>
            <person name="Aury J.M."/>
            <person name="Da Silva C."/>
            <person name="Brinkmann H."/>
            <person name="Mikhaleva J."/>
            <person name="Olsen L.C."/>
            <person name="Jubin C."/>
            <person name="Canestro C."/>
            <person name="Bouquet J.M."/>
            <person name="Danks G."/>
            <person name="Poulain J."/>
            <person name="Campsteijn C."/>
            <person name="Adamski M."/>
            <person name="Cross I."/>
            <person name="Yadetie F."/>
            <person name="Muffato M."/>
            <person name="Louis A."/>
            <person name="Butcher S."/>
            <person name="Tsagkogeorga G."/>
            <person name="Konrad A."/>
            <person name="Singh S."/>
            <person name="Jensen M.F."/>
            <person name="Cong E.H."/>
            <person name="Eikeseth-Otteraa H."/>
            <person name="Noel B."/>
            <person name="Anthouard V."/>
            <person name="Porcel B.M."/>
            <person name="Kachouri-Lafond R."/>
            <person name="Nishino A."/>
            <person name="Ugolini M."/>
            <person name="Chourrout P."/>
            <person name="Nishida H."/>
            <person name="Aasland R."/>
            <person name="Huzurbazar S."/>
            <person name="Westhof E."/>
            <person name="Delsuc F."/>
            <person name="Lehrach H."/>
            <person name="Reinhardt R."/>
            <person name="Weissenbach J."/>
            <person name="Roy S.W."/>
            <person name="Artiguenave F."/>
            <person name="Postlethwait J.H."/>
            <person name="Manak J.R."/>
            <person name="Thompson E.M."/>
            <person name="Jaillon O."/>
            <person name="Du Pasquier L."/>
            <person name="Boudinot P."/>
            <person name="Liberles D.A."/>
            <person name="Volff J.N."/>
            <person name="Philippe H."/>
            <person name="Lenhard B."/>
            <person name="Roest Crollius H."/>
            <person name="Wincker P."/>
            <person name="Chourrout D."/>
        </authorList>
    </citation>
    <scope>NUCLEOTIDE SEQUENCE [LARGE SCALE GENOMIC DNA]</scope>
</reference>
<organism evidence="10">
    <name type="scientific">Oikopleura dioica</name>
    <name type="common">Tunicate</name>
    <dbReference type="NCBI Taxonomy" id="34765"/>
    <lineage>
        <taxon>Eukaryota</taxon>
        <taxon>Metazoa</taxon>
        <taxon>Chordata</taxon>
        <taxon>Tunicata</taxon>
        <taxon>Appendicularia</taxon>
        <taxon>Copelata</taxon>
        <taxon>Oikopleuridae</taxon>
        <taxon>Oikopleura</taxon>
    </lineage>
</organism>
<feature type="transmembrane region" description="Helical" evidence="8">
    <location>
        <begin position="91"/>
        <end position="113"/>
    </location>
</feature>
<evidence type="ECO:0000256" key="5">
    <source>
        <dbReference type="ARBA" id="ARBA00022692"/>
    </source>
</evidence>
<dbReference type="InterPro" id="IPR051739">
    <property type="entry name" value="Rhomboid_IM_Serine_Proteases"/>
</dbReference>
<accession>E4Z5J8</accession>
<gene>
    <name evidence="10" type="ORF">GSOID_T00026714001</name>
</gene>
<evidence type="ECO:0000256" key="2">
    <source>
        <dbReference type="ARBA" id="ARBA00004141"/>
    </source>
</evidence>
<evidence type="ECO:0000256" key="6">
    <source>
        <dbReference type="ARBA" id="ARBA00022989"/>
    </source>
</evidence>
<dbReference type="GO" id="GO:0016020">
    <property type="term" value="C:membrane"/>
    <property type="evidence" value="ECO:0007669"/>
    <property type="project" value="UniProtKB-SubCell"/>
</dbReference>
<evidence type="ECO:0000256" key="8">
    <source>
        <dbReference type="SAM" id="Phobius"/>
    </source>
</evidence>
<feature type="domain" description="Peptidase S54 rhomboid" evidence="9">
    <location>
        <begin position="1"/>
        <end position="80"/>
    </location>
</feature>
<evidence type="ECO:0000259" key="9">
    <source>
        <dbReference type="Pfam" id="PF01694"/>
    </source>
</evidence>
<evidence type="ECO:0000256" key="1">
    <source>
        <dbReference type="ARBA" id="ARBA00000156"/>
    </source>
</evidence>
<dbReference type="Pfam" id="PF01694">
    <property type="entry name" value="Rhomboid"/>
    <property type="match status" value="1"/>
</dbReference>
<evidence type="ECO:0000256" key="7">
    <source>
        <dbReference type="ARBA" id="ARBA00023136"/>
    </source>
</evidence>
<comment type="similarity">
    <text evidence="3">Belongs to the peptidase S54 family.</text>
</comment>
<keyword evidence="5 8" id="KW-0812">Transmembrane</keyword>
<feature type="transmembrane region" description="Helical" evidence="8">
    <location>
        <begin position="61"/>
        <end position="79"/>
    </location>
</feature>
<dbReference type="Proteomes" id="UP000011014">
    <property type="component" value="Unassembled WGS sequence"/>
</dbReference>
<feature type="non-terminal residue" evidence="10">
    <location>
        <position position="1"/>
    </location>
</feature>